<dbReference type="AlphaFoldDB" id="A0A4P6L2K1"/>
<sequence length="134" mass="14278">MFKTRQWRACFTWLAFIAVLAAALMPSVSRALASDRAGNIMMAEICAPSGMNYAAMSDAAMAAAGMVEPDDKRMGHMDDCAWCRLQADTPALPGTVLAVAPGEIAAPRPPLFYHSPTPLFTWAAAQPRGPPLLA</sequence>
<name>A0A4P6L2K1_9BURK</name>
<accession>A0A4P6L2K1</accession>
<evidence type="ECO:0000313" key="2">
    <source>
        <dbReference type="EMBL" id="QBE65072.1"/>
    </source>
</evidence>
<keyword evidence="3" id="KW-1185">Reference proteome</keyword>
<evidence type="ECO:0000313" key="3">
    <source>
        <dbReference type="Proteomes" id="UP000290637"/>
    </source>
</evidence>
<dbReference type="InterPro" id="IPR021333">
    <property type="entry name" value="DUF2946"/>
</dbReference>
<evidence type="ECO:0000256" key="1">
    <source>
        <dbReference type="SAM" id="SignalP"/>
    </source>
</evidence>
<protein>
    <submittedName>
        <fullName evidence="2">DUF2946 domain-containing protein</fullName>
    </submittedName>
</protein>
<reference evidence="2 3" key="1">
    <citation type="submission" date="2019-02" db="EMBL/GenBank/DDBJ databases">
        <title>Draft Genome Sequences of Six Type Strains of the Genus Massilia.</title>
        <authorList>
            <person name="Miess H."/>
            <person name="Frediansyhah A."/>
            <person name="Gross H."/>
        </authorList>
    </citation>
    <scope>NUCLEOTIDE SEQUENCE [LARGE SCALE GENOMIC DNA]</scope>
    <source>
        <strain evidence="2 3">DSM 17473</strain>
    </source>
</reference>
<organism evidence="2 3">
    <name type="scientific">Pseudoduganella lutea</name>
    <dbReference type="NCBI Taxonomy" id="321985"/>
    <lineage>
        <taxon>Bacteria</taxon>
        <taxon>Pseudomonadati</taxon>
        <taxon>Pseudomonadota</taxon>
        <taxon>Betaproteobacteria</taxon>
        <taxon>Burkholderiales</taxon>
        <taxon>Oxalobacteraceae</taxon>
        <taxon>Telluria group</taxon>
        <taxon>Pseudoduganella</taxon>
    </lineage>
</organism>
<proteinExistence type="predicted"/>
<dbReference type="EMBL" id="CP035913">
    <property type="protein sequence ID" value="QBE65072.1"/>
    <property type="molecule type" value="Genomic_DNA"/>
</dbReference>
<feature type="chain" id="PRO_5020365544" evidence="1">
    <location>
        <begin position="34"/>
        <end position="134"/>
    </location>
</feature>
<dbReference type="Pfam" id="PF11162">
    <property type="entry name" value="DUF2946"/>
    <property type="match status" value="1"/>
</dbReference>
<gene>
    <name evidence="2" type="ORF">EWM63_20465</name>
</gene>
<keyword evidence="1" id="KW-0732">Signal</keyword>
<dbReference type="KEGG" id="plue:EWM63_20465"/>
<dbReference type="RefSeq" id="WP_130188186.1">
    <property type="nucleotide sequence ID" value="NZ_CP035913.1"/>
</dbReference>
<feature type="signal peptide" evidence="1">
    <location>
        <begin position="1"/>
        <end position="33"/>
    </location>
</feature>
<dbReference type="OrthoDB" id="8536886at2"/>
<dbReference type="Proteomes" id="UP000290637">
    <property type="component" value="Chromosome"/>
</dbReference>